<evidence type="ECO:0000256" key="2">
    <source>
        <dbReference type="ARBA" id="ARBA00007577"/>
    </source>
</evidence>
<keyword evidence="5" id="KW-0547">Nucleotide-binding</keyword>
<keyword evidence="3" id="KW-0813">Transport</keyword>
<dbReference type="CDD" id="cd18577">
    <property type="entry name" value="ABC_6TM_Pgp_ABCB1_D1_like"/>
    <property type="match status" value="1"/>
</dbReference>
<keyword evidence="4 10" id="KW-0812">Transmembrane</keyword>
<dbReference type="GO" id="GO:0090374">
    <property type="term" value="P:oligopeptide export from mitochondrion"/>
    <property type="evidence" value="ECO:0007669"/>
    <property type="project" value="TreeGrafter"/>
</dbReference>
<dbReference type="Pfam" id="PF00005">
    <property type="entry name" value="ABC_tran"/>
    <property type="match status" value="2"/>
</dbReference>
<dbReference type="InterPro" id="IPR017871">
    <property type="entry name" value="ABC_transporter-like_CS"/>
</dbReference>
<dbReference type="InterPro" id="IPR039421">
    <property type="entry name" value="Type_1_exporter"/>
</dbReference>
<dbReference type="PROSITE" id="PS00211">
    <property type="entry name" value="ABC_TRANSPORTER_1"/>
    <property type="match status" value="2"/>
</dbReference>
<dbReference type="PROSITE" id="PS50929">
    <property type="entry name" value="ABC_TM1F"/>
    <property type="match status" value="2"/>
</dbReference>
<evidence type="ECO:0000256" key="6">
    <source>
        <dbReference type="ARBA" id="ARBA00022840"/>
    </source>
</evidence>
<dbReference type="PANTHER" id="PTHR43394:SF27">
    <property type="entry name" value="ATP-DEPENDENT TRANSLOCASE ABCB1-LIKE"/>
    <property type="match status" value="1"/>
</dbReference>
<dbReference type="SUPFAM" id="SSF52540">
    <property type="entry name" value="P-loop containing nucleoside triphosphate hydrolases"/>
    <property type="match status" value="2"/>
</dbReference>
<dbReference type="Pfam" id="PF00664">
    <property type="entry name" value="ABC_membrane"/>
    <property type="match status" value="2"/>
</dbReference>
<dbReference type="FunFam" id="3.40.50.300:FF:000913">
    <property type="entry name" value="ABC multidrug transporter SitT"/>
    <property type="match status" value="1"/>
</dbReference>
<feature type="transmembrane region" description="Helical" evidence="10">
    <location>
        <begin position="930"/>
        <end position="951"/>
    </location>
</feature>
<feature type="domain" description="ABC transporter" evidence="11">
    <location>
        <begin position="381"/>
        <end position="626"/>
    </location>
</feature>
<evidence type="ECO:0000259" key="12">
    <source>
        <dbReference type="PROSITE" id="PS50929"/>
    </source>
</evidence>
<feature type="transmembrane region" description="Helical" evidence="10">
    <location>
        <begin position="744"/>
        <end position="771"/>
    </location>
</feature>
<name>A0A6A6IQU6_9PLEO</name>
<accession>A0A6A6IQU6</accession>
<evidence type="ECO:0000256" key="3">
    <source>
        <dbReference type="ARBA" id="ARBA00022448"/>
    </source>
</evidence>
<feature type="compositionally biased region" description="Basic residues" evidence="9">
    <location>
        <begin position="1"/>
        <end position="10"/>
    </location>
</feature>
<evidence type="ECO:0000256" key="10">
    <source>
        <dbReference type="SAM" id="Phobius"/>
    </source>
</evidence>
<dbReference type="GO" id="GO:0015421">
    <property type="term" value="F:ABC-type oligopeptide transporter activity"/>
    <property type="evidence" value="ECO:0007669"/>
    <property type="project" value="TreeGrafter"/>
</dbReference>
<feature type="transmembrane region" description="Helical" evidence="10">
    <location>
        <begin position="101"/>
        <end position="125"/>
    </location>
</feature>
<gene>
    <name evidence="13" type="ORF">BU26DRAFT_476699</name>
</gene>
<reference evidence="13" key="1">
    <citation type="journal article" date="2020" name="Stud. Mycol.">
        <title>101 Dothideomycetes genomes: a test case for predicting lifestyles and emergence of pathogens.</title>
        <authorList>
            <person name="Haridas S."/>
            <person name="Albert R."/>
            <person name="Binder M."/>
            <person name="Bloem J."/>
            <person name="Labutti K."/>
            <person name="Salamov A."/>
            <person name="Andreopoulos B."/>
            <person name="Baker S."/>
            <person name="Barry K."/>
            <person name="Bills G."/>
            <person name="Bluhm B."/>
            <person name="Cannon C."/>
            <person name="Castanera R."/>
            <person name="Culley D."/>
            <person name="Daum C."/>
            <person name="Ezra D."/>
            <person name="Gonzalez J."/>
            <person name="Henrissat B."/>
            <person name="Kuo A."/>
            <person name="Liang C."/>
            <person name="Lipzen A."/>
            <person name="Lutzoni F."/>
            <person name="Magnuson J."/>
            <person name="Mondo S."/>
            <person name="Nolan M."/>
            <person name="Ohm R."/>
            <person name="Pangilinan J."/>
            <person name="Park H.-J."/>
            <person name="Ramirez L."/>
            <person name="Alfaro M."/>
            <person name="Sun H."/>
            <person name="Tritt A."/>
            <person name="Yoshinaga Y."/>
            <person name="Zwiers L.-H."/>
            <person name="Turgeon B."/>
            <person name="Goodwin S."/>
            <person name="Spatafora J."/>
            <person name="Crous P."/>
            <person name="Grigoriev I."/>
        </authorList>
    </citation>
    <scope>NUCLEOTIDE SEQUENCE</scope>
    <source>
        <strain evidence="13">CBS 122368</strain>
    </source>
</reference>
<evidence type="ECO:0000256" key="1">
    <source>
        <dbReference type="ARBA" id="ARBA00004141"/>
    </source>
</evidence>
<evidence type="ECO:0000256" key="7">
    <source>
        <dbReference type="ARBA" id="ARBA00022989"/>
    </source>
</evidence>
<feature type="region of interest" description="Disordered" evidence="9">
    <location>
        <begin position="1"/>
        <end position="29"/>
    </location>
</feature>
<feature type="transmembrane region" description="Helical" evidence="10">
    <location>
        <begin position="699"/>
        <end position="724"/>
    </location>
</feature>
<feature type="transmembrane region" description="Helical" evidence="10">
    <location>
        <begin position="177"/>
        <end position="195"/>
    </location>
</feature>
<dbReference type="InterPro" id="IPR036640">
    <property type="entry name" value="ABC1_TM_sf"/>
</dbReference>
<dbReference type="SMART" id="SM00382">
    <property type="entry name" value="AAA"/>
    <property type="match status" value="2"/>
</dbReference>
<comment type="similarity">
    <text evidence="2">Belongs to the ABC transporter superfamily. ABCB family. Multidrug resistance exporter (TC 3.A.1.201) subfamily.</text>
</comment>
<dbReference type="Gene3D" id="1.20.1560.10">
    <property type="entry name" value="ABC transporter type 1, transmembrane domain"/>
    <property type="match status" value="1"/>
</dbReference>
<evidence type="ECO:0000259" key="11">
    <source>
        <dbReference type="PROSITE" id="PS50893"/>
    </source>
</evidence>
<dbReference type="PROSITE" id="PS50893">
    <property type="entry name" value="ABC_TRANSPORTER_2"/>
    <property type="match status" value="2"/>
</dbReference>
<dbReference type="GO" id="GO:0005743">
    <property type="term" value="C:mitochondrial inner membrane"/>
    <property type="evidence" value="ECO:0007669"/>
    <property type="project" value="TreeGrafter"/>
</dbReference>
<feature type="transmembrane region" description="Helical" evidence="10">
    <location>
        <begin position="317"/>
        <end position="339"/>
    </location>
</feature>
<feature type="transmembrane region" description="Helical" evidence="10">
    <location>
        <begin position="201"/>
        <end position="222"/>
    </location>
</feature>
<feature type="transmembrane region" description="Helical" evidence="10">
    <location>
        <begin position="847"/>
        <end position="865"/>
    </location>
</feature>
<feature type="transmembrane region" description="Helical" evidence="10">
    <location>
        <begin position="52"/>
        <end position="81"/>
    </location>
</feature>
<dbReference type="FunFam" id="3.40.50.300:FF:000967">
    <property type="entry name" value="ABC multidrug transporter mdr4"/>
    <property type="match status" value="1"/>
</dbReference>
<dbReference type="InterPro" id="IPR003593">
    <property type="entry name" value="AAA+_ATPase"/>
</dbReference>
<keyword evidence="7 10" id="KW-1133">Transmembrane helix</keyword>
<keyword evidence="14" id="KW-1185">Reference proteome</keyword>
<dbReference type="GO" id="GO:0016887">
    <property type="term" value="F:ATP hydrolysis activity"/>
    <property type="evidence" value="ECO:0007669"/>
    <property type="project" value="InterPro"/>
</dbReference>
<evidence type="ECO:0000256" key="9">
    <source>
        <dbReference type="SAM" id="MobiDB-lite"/>
    </source>
</evidence>
<keyword evidence="8 10" id="KW-0472">Membrane</keyword>
<proteinExistence type="inferred from homology"/>
<dbReference type="InterPro" id="IPR003439">
    <property type="entry name" value="ABC_transporter-like_ATP-bd"/>
</dbReference>
<dbReference type="InterPro" id="IPR027417">
    <property type="entry name" value="P-loop_NTPase"/>
</dbReference>
<dbReference type="RefSeq" id="XP_033687929.1">
    <property type="nucleotide sequence ID" value="XM_033825578.1"/>
</dbReference>
<dbReference type="PANTHER" id="PTHR43394">
    <property type="entry name" value="ATP-DEPENDENT PERMEASE MDL1, MITOCHONDRIAL"/>
    <property type="match status" value="1"/>
</dbReference>
<feature type="transmembrane region" description="Helical" evidence="10">
    <location>
        <begin position="963"/>
        <end position="985"/>
    </location>
</feature>
<protein>
    <submittedName>
        <fullName evidence="13">Multidrug resistance protein</fullName>
    </submittedName>
</protein>
<dbReference type="CDD" id="cd18578">
    <property type="entry name" value="ABC_6TM_Pgp_ABCB1_D2_like"/>
    <property type="match status" value="1"/>
</dbReference>
<feature type="domain" description="ABC transmembrane type-1" evidence="12">
    <location>
        <begin position="704"/>
        <end position="991"/>
    </location>
</feature>
<comment type="subcellular location">
    <subcellularLocation>
        <location evidence="1">Membrane</location>
        <topology evidence="1">Multi-pass membrane protein</topology>
    </subcellularLocation>
</comment>
<sequence>MGKRSSKKKAKESIENNAANSEKKAEDSQQIPAISPASAYLKLWSFATRWDVFLRILASLSAAGAGTAEPVMAIVFGNLVNVFNGNPPVTPEKFRSEMNQYGLYFVYLFLGKSACVYIAGVLFNYTASRMTRKIRLQYLRKVLHQPVSYFDTNAPGTIASSLANDTNVVQVALAEKVGIVFQAFSMMMCAFIIAFTRNWKLTLVTIVIVPYMIVMTAVFGGMSAKIEAKVNQMVGQADGVAEEALSSILNVTAMGAAEKLVRRFDVHIKRAMQLSKRIGPLNAAIYGDMFLSTYSGYALALFYGVKLVNRGQISGGAVTTVLFCIVLASGSMGFIAPVIPDFTKATAASKQIIKRIGDPKNKVASEATRSGQEIRHLRGELEVKDVSFSYPERPTVTVLNRLSLHIPANKVTAIVGSSGSGKSTIVGLLEKWYTVHEGTILVDAQNINELDLTWWRMQVGLVQQEPMLFNDTIYRNVLNGLRGPEYEQLSEEKKREIVIDACKQANAHDFIEQLPQGYDTPAGERAGMLSGGQKQRIAIARSIVSNPKILLLDEATSALDSESERAVSAALEKASRGRTTVMIAHKLSTVVNADNIVVLEKGVIVEQGTHAQLLALGGHYCNLLLAQGGSSGHSSEKDVFVEQTEDVSRTVSRRLTRRSTKGAIAPLEDTSSSLESPVISRKRRLLWCIYQLYAEHPGLIWPSFIGLVAAIAVGAAFPLQAVLFSRFVTIFEAQGDELIRRGNFWALMFFILGISSFVCYLVLFSVMGIVASKFGTIYWHSYLRSMLGQDVVFFQHKANTAGGLTTLLRGDGDSMYLLFAMNSGLLISMIVTLVACCILSIAVGWKLGLVSVFGCIPVLLGSGFARMRLDLGAQDRCAAAFLESARYSTEAISAIRTVSSLTMEGKVENMYHEKLESASARTLRRMLVEMAFYTSGDTLGLAVCGLVFWYGGRLVSFGEMSSAQYFLIFAAILFGGQSSGFIFGFTTSINKSHAALNRILYLTHTKPTINSSTGLDPAQAQITADVPTIEFRDVHFRYPSRPTVPVLRGISLSVSRGSHVCVVGPSGCGKSTLVALLERFYDLQTQTEDQNAYDSGEIYLYGRSITEWDINKLRGMMGLMAQDTILYQGTIKDNILLGIDESKIHPSELQSRVETACRQANIHEFIASLPQSYATDIGARGVALSGGQRQRLALARCLIRNPDILLLDEATSALDPESEKAVRDALDRVRLEREGLTIVSVTHQVEAMRDADRIFVAERGAIVEEGRWDELMGRRGRLWGMVIQGEVQGHT</sequence>
<feature type="transmembrane region" description="Helical" evidence="10">
    <location>
        <begin position="283"/>
        <end position="305"/>
    </location>
</feature>
<feature type="transmembrane region" description="Helical" evidence="10">
    <location>
        <begin position="816"/>
        <end position="841"/>
    </location>
</feature>
<organism evidence="13 14">
    <name type="scientific">Trematosphaeria pertusa</name>
    <dbReference type="NCBI Taxonomy" id="390896"/>
    <lineage>
        <taxon>Eukaryota</taxon>
        <taxon>Fungi</taxon>
        <taxon>Dikarya</taxon>
        <taxon>Ascomycota</taxon>
        <taxon>Pezizomycotina</taxon>
        <taxon>Dothideomycetes</taxon>
        <taxon>Pleosporomycetidae</taxon>
        <taxon>Pleosporales</taxon>
        <taxon>Massarineae</taxon>
        <taxon>Trematosphaeriaceae</taxon>
        <taxon>Trematosphaeria</taxon>
    </lineage>
</organism>
<evidence type="ECO:0000256" key="5">
    <source>
        <dbReference type="ARBA" id="ARBA00022741"/>
    </source>
</evidence>
<dbReference type="OrthoDB" id="6500128at2759"/>
<evidence type="ECO:0000256" key="8">
    <source>
        <dbReference type="ARBA" id="ARBA00023136"/>
    </source>
</evidence>
<dbReference type="GeneID" id="54578908"/>
<dbReference type="Gene3D" id="3.40.50.300">
    <property type="entry name" value="P-loop containing nucleotide triphosphate hydrolases"/>
    <property type="match status" value="2"/>
</dbReference>
<dbReference type="SUPFAM" id="SSF90123">
    <property type="entry name" value="ABC transporter transmembrane region"/>
    <property type="match status" value="2"/>
</dbReference>
<dbReference type="InterPro" id="IPR011527">
    <property type="entry name" value="ABC1_TM_dom"/>
</dbReference>
<feature type="domain" description="ABC transmembrane type-1" evidence="12">
    <location>
        <begin position="56"/>
        <end position="344"/>
    </location>
</feature>
<dbReference type="CDD" id="cd03249">
    <property type="entry name" value="ABC_MTABC3_MDL1_MDL2"/>
    <property type="match status" value="1"/>
</dbReference>
<feature type="domain" description="ABC transporter" evidence="11">
    <location>
        <begin position="1029"/>
        <end position="1284"/>
    </location>
</feature>
<evidence type="ECO:0000313" key="13">
    <source>
        <dbReference type="EMBL" id="KAF2252925.1"/>
    </source>
</evidence>
<keyword evidence="6" id="KW-0067">ATP-binding</keyword>
<dbReference type="Proteomes" id="UP000800094">
    <property type="component" value="Unassembled WGS sequence"/>
</dbReference>
<evidence type="ECO:0000313" key="14">
    <source>
        <dbReference type="Proteomes" id="UP000800094"/>
    </source>
</evidence>
<evidence type="ECO:0000256" key="4">
    <source>
        <dbReference type="ARBA" id="ARBA00022692"/>
    </source>
</evidence>
<dbReference type="EMBL" id="ML987191">
    <property type="protein sequence ID" value="KAF2252925.1"/>
    <property type="molecule type" value="Genomic_DNA"/>
</dbReference>
<dbReference type="GO" id="GO:0005524">
    <property type="term" value="F:ATP binding"/>
    <property type="evidence" value="ECO:0007669"/>
    <property type="project" value="UniProtKB-KW"/>
</dbReference>